<evidence type="ECO:0000313" key="9">
    <source>
        <dbReference type="EMBL" id="KAH9828042.1"/>
    </source>
</evidence>
<dbReference type="SUPFAM" id="SSF54928">
    <property type="entry name" value="RNA-binding domain, RBD"/>
    <property type="match status" value="1"/>
</dbReference>
<evidence type="ECO:0000256" key="4">
    <source>
        <dbReference type="ARBA" id="ARBA00022884"/>
    </source>
</evidence>
<feature type="domain" description="RRM" evidence="8">
    <location>
        <begin position="99"/>
        <end position="177"/>
    </location>
</feature>
<dbReference type="GO" id="GO:0005634">
    <property type="term" value="C:nucleus"/>
    <property type="evidence" value="ECO:0007669"/>
    <property type="project" value="UniProtKB-SubCell"/>
</dbReference>
<dbReference type="SMART" id="SM00360">
    <property type="entry name" value="RRM"/>
    <property type="match status" value="1"/>
</dbReference>
<dbReference type="Gene3D" id="3.30.70.330">
    <property type="match status" value="1"/>
</dbReference>
<dbReference type="InterPro" id="IPR012677">
    <property type="entry name" value="Nucleotide-bd_a/b_plait_sf"/>
</dbReference>
<name>A0A9W7ST51_9PEZI</name>
<feature type="region of interest" description="Disordered" evidence="7">
    <location>
        <begin position="1"/>
        <end position="86"/>
    </location>
</feature>
<keyword evidence="10" id="KW-1185">Reference proteome</keyword>
<keyword evidence="4 6" id="KW-0694">RNA-binding</keyword>
<dbReference type="GO" id="GO:0006396">
    <property type="term" value="P:RNA processing"/>
    <property type="evidence" value="ECO:0007669"/>
    <property type="project" value="InterPro"/>
</dbReference>
<sequence length="297" mass="32102">MLRGRGQGPSSDSEGTLQAFPLLPQAELQPEDTALLHKSTLPAPQEIHPNSTMAEADTQMDVDSAPSSPEASRAKNGAAASKDTQTAEKAAAVRSIEGWIIVVTNVHEEASEEDIQDMFGEFGEIKNLHMNLDRRTGYVKGYVLIEYPTLSEARAAIEGANGEKLLEQTVHADFAFVRPPPEKKGQARSGARRGGGARNRSGSPGEERHRDGRITCIPLLVNNRVPSLVSGPCGRAIFTSLLPEHLWVAAPISAVHALEVREYRQLFYENARKPSDPLTMESGLVSVACKHLAPASL</sequence>
<dbReference type="EMBL" id="RIBY02001834">
    <property type="protein sequence ID" value="KAH9828042.1"/>
    <property type="molecule type" value="Genomic_DNA"/>
</dbReference>
<dbReference type="PRINTS" id="PR01738">
    <property type="entry name" value="RNABINDINGM8"/>
</dbReference>
<dbReference type="OrthoDB" id="15688at2759"/>
<dbReference type="GO" id="GO:0003729">
    <property type="term" value="F:mRNA binding"/>
    <property type="evidence" value="ECO:0007669"/>
    <property type="project" value="InterPro"/>
</dbReference>
<keyword evidence="5" id="KW-0539">Nucleus</keyword>
<dbReference type="InterPro" id="IPR008111">
    <property type="entry name" value="RNA-bd_8"/>
</dbReference>
<proteinExistence type="predicted"/>
<dbReference type="PROSITE" id="PS50102">
    <property type="entry name" value="RRM"/>
    <property type="match status" value="1"/>
</dbReference>
<dbReference type="InterPro" id="IPR035979">
    <property type="entry name" value="RBD_domain_sf"/>
</dbReference>
<dbReference type="AlphaFoldDB" id="A0A9W7ST51"/>
<evidence type="ECO:0000256" key="3">
    <source>
        <dbReference type="ARBA" id="ARBA00022490"/>
    </source>
</evidence>
<dbReference type="PANTHER" id="PTHR45894">
    <property type="entry name" value="RNA-BINDING PROTEIN 8A"/>
    <property type="match status" value="1"/>
</dbReference>
<keyword evidence="3" id="KW-0963">Cytoplasm</keyword>
<protein>
    <submittedName>
        <fullName evidence="9">RNA-binding protein 8A</fullName>
    </submittedName>
</protein>
<accession>A0A9W7ST51</accession>
<evidence type="ECO:0000256" key="7">
    <source>
        <dbReference type="SAM" id="MobiDB-lite"/>
    </source>
</evidence>
<feature type="region of interest" description="Disordered" evidence="7">
    <location>
        <begin position="176"/>
        <end position="210"/>
    </location>
</feature>
<dbReference type="Pfam" id="PF00076">
    <property type="entry name" value="RRM_1"/>
    <property type="match status" value="1"/>
</dbReference>
<dbReference type="Proteomes" id="UP001138500">
    <property type="component" value="Unassembled WGS sequence"/>
</dbReference>
<evidence type="ECO:0000256" key="1">
    <source>
        <dbReference type="ARBA" id="ARBA00004123"/>
    </source>
</evidence>
<dbReference type="GO" id="GO:0005737">
    <property type="term" value="C:cytoplasm"/>
    <property type="evidence" value="ECO:0007669"/>
    <property type="project" value="UniProtKB-SubCell"/>
</dbReference>
<reference evidence="9 10" key="1">
    <citation type="journal article" date="2018" name="IMA Fungus">
        <title>IMA Genome-F 10: Nine draft genome sequences of Claviceps purpurea s.lat., including C. arundinis, C. humidiphila, and C. cf. spartinae, pseudomolecules for the pitch canker pathogen Fusarium circinatum, draft genome of Davidsoniella eucalypti, Grosmannia galeiformis, Quambalaria eucalypti, and Teratosphaeria destructans.</title>
        <authorList>
            <person name="Wingfield B.D."/>
            <person name="Liu M."/>
            <person name="Nguyen H.D."/>
            <person name="Lane F.A."/>
            <person name="Morgan S.W."/>
            <person name="De Vos L."/>
            <person name="Wilken P.M."/>
            <person name="Duong T.A."/>
            <person name="Aylward J."/>
            <person name="Coetzee M.P."/>
            <person name="Dadej K."/>
            <person name="De Beer Z.W."/>
            <person name="Findlay W."/>
            <person name="Havenga M."/>
            <person name="Kolarik M."/>
            <person name="Menzies J.G."/>
            <person name="Naidoo K."/>
            <person name="Pochopski O."/>
            <person name="Shoukouhi P."/>
            <person name="Santana Q.C."/>
            <person name="Seifert K.A."/>
            <person name="Soal N."/>
            <person name="Steenkamp E.T."/>
            <person name="Tatham C.T."/>
            <person name="van der Nest M.A."/>
            <person name="Wingfield M.J."/>
        </authorList>
    </citation>
    <scope>NUCLEOTIDE SEQUENCE [LARGE SCALE GENOMIC DNA]</scope>
    <source>
        <strain evidence="9">CMW44962</strain>
    </source>
</reference>
<reference evidence="9 10" key="2">
    <citation type="journal article" date="2021" name="Curr. Genet.">
        <title>Genetic response to nitrogen starvation in the aggressive Eucalyptus foliar pathogen Teratosphaeria destructans.</title>
        <authorList>
            <person name="Havenga M."/>
            <person name="Wingfield B.D."/>
            <person name="Wingfield M.J."/>
            <person name="Dreyer L.L."/>
            <person name="Roets F."/>
            <person name="Aylward J."/>
        </authorList>
    </citation>
    <scope>NUCLEOTIDE SEQUENCE [LARGE SCALE GENOMIC DNA]</scope>
    <source>
        <strain evidence="9">CMW44962</strain>
    </source>
</reference>
<dbReference type="InterPro" id="IPR033744">
    <property type="entry name" value="RRM_RBM8"/>
</dbReference>
<comment type="caution">
    <text evidence="9">The sequence shown here is derived from an EMBL/GenBank/DDBJ whole genome shotgun (WGS) entry which is preliminary data.</text>
</comment>
<evidence type="ECO:0000256" key="2">
    <source>
        <dbReference type="ARBA" id="ARBA00004496"/>
    </source>
</evidence>
<evidence type="ECO:0000256" key="6">
    <source>
        <dbReference type="PROSITE-ProRule" id="PRU00176"/>
    </source>
</evidence>
<organism evidence="9 10">
    <name type="scientific">Teratosphaeria destructans</name>
    <dbReference type="NCBI Taxonomy" id="418781"/>
    <lineage>
        <taxon>Eukaryota</taxon>
        <taxon>Fungi</taxon>
        <taxon>Dikarya</taxon>
        <taxon>Ascomycota</taxon>
        <taxon>Pezizomycotina</taxon>
        <taxon>Dothideomycetes</taxon>
        <taxon>Dothideomycetidae</taxon>
        <taxon>Mycosphaerellales</taxon>
        <taxon>Teratosphaeriaceae</taxon>
        <taxon>Teratosphaeria</taxon>
    </lineage>
</organism>
<comment type="subcellular location">
    <subcellularLocation>
        <location evidence="2">Cytoplasm</location>
    </subcellularLocation>
    <subcellularLocation>
        <location evidence="1">Nucleus</location>
    </subcellularLocation>
</comment>
<evidence type="ECO:0000313" key="10">
    <source>
        <dbReference type="Proteomes" id="UP001138500"/>
    </source>
</evidence>
<evidence type="ECO:0000256" key="5">
    <source>
        <dbReference type="ARBA" id="ARBA00023242"/>
    </source>
</evidence>
<dbReference type="CDD" id="cd12324">
    <property type="entry name" value="RRM_RBM8"/>
    <property type="match status" value="1"/>
</dbReference>
<evidence type="ECO:0000259" key="8">
    <source>
        <dbReference type="PROSITE" id="PS50102"/>
    </source>
</evidence>
<gene>
    <name evidence="9" type="ORF">Tdes44962_MAKER02592</name>
</gene>
<dbReference type="InterPro" id="IPR000504">
    <property type="entry name" value="RRM_dom"/>
</dbReference>